<evidence type="ECO:0000256" key="1">
    <source>
        <dbReference type="SAM" id="MobiDB-lite"/>
    </source>
</evidence>
<feature type="region of interest" description="Disordered" evidence="1">
    <location>
        <begin position="282"/>
        <end position="381"/>
    </location>
</feature>
<feature type="compositionally biased region" description="Acidic residues" evidence="1">
    <location>
        <begin position="319"/>
        <end position="330"/>
    </location>
</feature>
<dbReference type="Pfam" id="PF04305">
    <property type="entry name" value="DUF455"/>
    <property type="match status" value="1"/>
</dbReference>
<dbReference type="SUPFAM" id="SSF47240">
    <property type="entry name" value="Ferritin-like"/>
    <property type="match status" value="1"/>
</dbReference>
<evidence type="ECO:0000313" key="3">
    <source>
        <dbReference type="Proteomes" id="UP000319342"/>
    </source>
</evidence>
<organism evidence="2 3">
    <name type="scientific">Rohdeia mirabilis</name>
    <dbReference type="NCBI Taxonomy" id="2528008"/>
    <lineage>
        <taxon>Bacteria</taxon>
        <taxon>Pseudomonadati</taxon>
        <taxon>Planctomycetota</taxon>
        <taxon>Planctomycetia</taxon>
        <taxon>Planctomycetia incertae sedis</taxon>
        <taxon>Rohdeia</taxon>
    </lineage>
</organism>
<feature type="compositionally biased region" description="Low complexity" evidence="1">
    <location>
        <begin position="282"/>
        <end position="291"/>
    </location>
</feature>
<name>A0A518D537_9BACT</name>
<dbReference type="PANTHER" id="PTHR42782:SF2">
    <property type="entry name" value="3-OXOACYL-[ACYL-CARRIER-PROTEIN] SYNTHASE-LIKE PROTEIN"/>
    <property type="match status" value="1"/>
</dbReference>
<dbReference type="SUPFAM" id="SSF56059">
    <property type="entry name" value="Glutathione synthetase ATP-binding domain-like"/>
    <property type="match status" value="1"/>
</dbReference>
<dbReference type="PANTHER" id="PTHR42782">
    <property type="entry name" value="SI:CH73-314G15.3"/>
    <property type="match status" value="1"/>
</dbReference>
<accession>A0A518D537</accession>
<reference evidence="2 3" key="1">
    <citation type="submission" date="2019-02" db="EMBL/GenBank/DDBJ databases">
        <title>Deep-cultivation of Planctomycetes and their phenomic and genomic characterization uncovers novel biology.</title>
        <authorList>
            <person name="Wiegand S."/>
            <person name="Jogler M."/>
            <person name="Boedeker C."/>
            <person name="Pinto D."/>
            <person name="Vollmers J."/>
            <person name="Rivas-Marin E."/>
            <person name="Kohn T."/>
            <person name="Peeters S.H."/>
            <person name="Heuer A."/>
            <person name="Rast P."/>
            <person name="Oberbeckmann S."/>
            <person name="Bunk B."/>
            <person name="Jeske O."/>
            <person name="Meyerdierks A."/>
            <person name="Storesund J.E."/>
            <person name="Kallscheuer N."/>
            <person name="Luecker S."/>
            <person name="Lage O.M."/>
            <person name="Pohl T."/>
            <person name="Merkel B.J."/>
            <person name="Hornburger P."/>
            <person name="Mueller R.-W."/>
            <person name="Bruemmer F."/>
            <person name="Labrenz M."/>
            <person name="Spormann A.M."/>
            <person name="Op den Camp H."/>
            <person name="Overmann J."/>
            <person name="Amann R."/>
            <person name="Jetten M.S.M."/>
            <person name="Mascher T."/>
            <person name="Medema M.H."/>
            <person name="Devos D.P."/>
            <person name="Kaster A.-K."/>
            <person name="Ovreas L."/>
            <person name="Rohde M."/>
            <person name="Galperin M.Y."/>
            <person name="Jogler C."/>
        </authorList>
    </citation>
    <scope>NUCLEOTIDE SEQUENCE [LARGE SCALE GENOMIC DNA]</scope>
    <source>
        <strain evidence="2 3">Pla163</strain>
    </source>
</reference>
<keyword evidence="3" id="KW-1185">Reference proteome</keyword>
<dbReference type="EMBL" id="CP036290">
    <property type="protein sequence ID" value="QDU86592.1"/>
    <property type="molecule type" value="Genomic_DNA"/>
</dbReference>
<evidence type="ECO:0000313" key="2">
    <source>
        <dbReference type="EMBL" id="QDU86592.1"/>
    </source>
</evidence>
<dbReference type="AlphaFoldDB" id="A0A518D537"/>
<protein>
    <recommendedName>
        <fullName evidence="4">DUF455 family protein</fullName>
    </recommendedName>
</protein>
<dbReference type="InterPro" id="IPR007402">
    <property type="entry name" value="DUF455"/>
</dbReference>
<dbReference type="RefSeq" id="WP_419186124.1">
    <property type="nucleotide sequence ID" value="NZ_CP036290.1"/>
</dbReference>
<evidence type="ECO:0008006" key="4">
    <source>
        <dbReference type="Google" id="ProtNLM"/>
    </source>
</evidence>
<dbReference type="Proteomes" id="UP000319342">
    <property type="component" value="Chromosome"/>
</dbReference>
<feature type="compositionally biased region" description="Basic and acidic residues" evidence="1">
    <location>
        <begin position="331"/>
        <end position="353"/>
    </location>
</feature>
<proteinExistence type="predicted"/>
<sequence length="697" mass="75034">MSATSPPPAVPPPCGTVQRWCFDLIATRDLGAKLAPPPLPDLADDASWEQDAPVRRIAAPGRPDALRVTARSPKTPSRGSLVRAEVRARLFHTFAHHELQAAELFCWGVLAFPDAPRELHRGLVRLALEELEHLALYRAHMGELGLAYGDLAVRDWFWQRVPSATDAIGFVAFVGLGLEGANLEHSARFAEWFRGAGDAAGAAVLERVERDEVGHVAFARRWFEQLTGAPLDFDAWADRLPRPLTPMLLRGLPLNVEARRRAGLDDAFLARLAGTGGVEAASAASNWAANADPNPDRLTGGRGASRPVGAEKVALPETVTEESTDSAESDDAARDSARDGDLRRESFRSDSARQDTAGSPTVDAVTARKGAARSSPARFDTTPHAPIAWVLNFDAEEELAAPRRYAPTDRLLAIGERQTERVLADGARGIGFVLPGDVIVDERTPPGGARGLVGRAWCPTPRALALLERAGATLAGPAPSLDVLRRVNARPFTADLRAHLEGAPFEKRIAGDLDEALALVTRPAPLGWLVRRTFGAAGRGRLRLGPGPPTEHERRWLIASARRGPLVIEPWVDVLEEITVSGTVGERGEIVVAAPCFQATTSRGAWTGTERAGAGDLVRRDDDLLLSACEETGRALFAAGFTGPFGIDAFRYRSEPGAPARLNALSEINARLTMDRGVAFAREGAERPRPSPWKPTR</sequence>
<dbReference type="InterPro" id="IPR009078">
    <property type="entry name" value="Ferritin-like_SF"/>
</dbReference>
<dbReference type="CDD" id="cd00657">
    <property type="entry name" value="Ferritin_like"/>
    <property type="match status" value="1"/>
</dbReference>
<gene>
    <name evidence="2" type="ORF">Pla163_37430</name>
</gene>